<dbReference type="Gene3D" id="2.80.10.50">
    <property type="match status" value="1"/>
</dbReference>
<dbReference type="InterPro" id="IPR035992">
    <property type="entry name" value="Ricin_B-like_lectins"/>
</dbReference>
<proteinExistence type="predicted"/>
<gene>
    <name evidence="1" type="ORF">FGLOB1_12801</name>
</gene>
<reference evidence="1 2" key="1">
    <citation type="submission" date="2020-05" db="EMBL/GenBank/DDBJ databases">
        <title>Identification and distribution of gene clusters putatively required for synthesis of sphingolipid metabolism inhibitors in phylogenetically diverse species of the filamentous fungus Fusarium.</title>
        <authorList>
            <person name="Kim H.-S."/>
            <person name="Busman M."/>
            <person name="Brown D.W."/>
            <person name="Divon H."/>
            <person name="Uhlig S."/>
            <person name="Proctor R.H."/>
        </authorList>
    </citation>
    <scope>NUCLEOTIDE SEQUENCE [LARGE SCALE GENOMIC DNA]</scope>
    <source>
        <strain evidence="1 2">NRRL 26131</strain>
    </source>
</reference>
<keyword evidence="2" id="KW-1185">Reference proteome</keyword>
<protein>
    <recommendedName>
        <fullName evidence="3">Ricin B lectin domain-containing protein</fullName>
    </recommendedName>
</protein>
<sequence>MSRDNGSPNSKYWIRSAIGGDVCVNLSGTGDKYNQIIAYHTQGEESNPRFQWNVYRVEGKKDQVVIRSEQDQSLLISREPSDPCGAEQGSGDNEAARWYIEGSVVSDLLDEKQHQKFVRFRNVKHSSCYLTLLAGRAENFVPFISGVANGTLAQLFELERK</sequence>
<dbReference type="EMBL" id="JAAQPF010000740">
    <property type="protein sequence ID" value="KAF5697374.1"/>
    <property type="molecule type" value="Genomic_DNA"/>
</dbReference>
<evidence type="ECO:0000313" key="2">
    <source>
        <dbReference type="Proteomes" id="UP000532311"/>
    </source>
</evidence>
<name>A0A8H5XP62_9HYPO</name>
<dbReference type="AlphaFoldDB" id="A0A8H5XP62"/>
<evidence type="ECO:0000313" key="1">
    <source>
        <dbReference type="EMBL" id="KAF5697374.1"/>
    </source>
</evidence>
<evidence type="ECO:0008006" key="3">
    <source>
        <dbReference type="Google" id="ProtNLM"/>
    </source>
</evidence>
<accession>A0A8H5XP62</accession>
<dbReference type="SUPFAM" id="SSF50370">
    <property type="entry name" value="Ricin B-like lectins"/>
    <property type="match status" value="1"/>
</dbReference>
<organism evidence="1 2">
    <name type="scientific">Fusarium globosum</name>
    <dbReference type="NCBI Taxonomy" id="78864"/>
    <lineage>
        <taxon>Eukaryota</taxon>
        <taxon>Fungi</taxon>
        <taxon>Dikarya</taxon>
        <taxon>Ascomycota</taxon>
        <taxon>Pezizomycotina</taxon>
        <taxon>Sordariomycetes</taxon>
        <taxon>Hypocreomycetidae</taxon>
        <taxon>Hypocreales</taxon>
        <taxon>Nectriaceae</taxon>
        <taxon>Fusarium</taxon>
        <taxon>Fusarium fujikuroi species complex</taxon>
    </lineage>
</organism>
<comment type="caution">
    <text evidence="1">The sequence shown here is derived from an EMBL/GenBank/DDBJ whole genome shotgun (WGS) entry which is preliminary data.</text>
</comment>
<dbReference type="Proteomes" id="UP000532311">
    <property type="component" value="Unassembled WGS sequence"/>
</dbReference>